<reference evidence="2 3" key="1">
    <citation type="submission" date="2024-02" db="EMBL/GenBank/DDBJ databases">
        <title>A draft genome for the cacao thread blight pathogen Marasmius crinis-equi.</title>
        <authorList>
            <person name="Cohen S.P."/>
            <person name="Baruah I.K."/>
            <person name="Amoako-Attah I."/>
            <person name="Bukari Y."/>
            <person name="Meinhardt L.W."/>
            <person name="Bailey B.A."/>
        </authorList>
    </citation>
    <scope>NUCLEOTIDE SEQUENCE [LARGE SCALE GENOMIC DNA]</scope>
    <source>
        <strain evidence="2 3">GH-76</strain>
    </source>
</reference>
<organism evidence="2 3">
    <name type="scientific">Marasmius crinis-equi</name>
    <dbReference type="NCBI Taxonomy" id="585013"/>
    <lineage>
        <taxon>Eukaryota</taxon>
        <taxon>Fungi</taxon>
        <taxon>Dikarya</taxon>
        <taxon>Basidiomycota</taxon>
        <taxon>Agaricomycotina</taxon>
        <taxon>Agaricomycetes</taxon>
        <taxon>Agaricomycetidae</taxon>
        <taxon>Agaricales</taxon>
        <taxon>Marasmiineae</taxon>
        <taxon>Marasmiaceae</taxon>
        <taxon>Marasmius</taxon>
    </lineage>
</organism>
<proteinExistence type="predicted"/>
<protein>
    <submittedName>
        <fullName evidence="2">Uncharacterized protein</fullName>
    </submittedName>
</protein>
<evidence type="ECO:0000313" key="2">
    <source>
        <dbReference type="EMBL" id="KAL0577684.1"/>
    </source>
</evidence>
<accession>A0ABR3FR81</accession>
<feature type="region of interest" description="Disordered" evidence="1">
    <location>
        <begin position="64"/>
        <end position="88"/>
    </location>
</feature>
<gene>
    <name evidence="2" type="ORF">V5O48_004288</name>
</gene>
<keyword evidence="3" id="KW-1185">Reference proteome</keyword>
<name>A0ABR3FR81_9AGAR</name>
<sequence>MSIVTVLNPISSTREQWEEILRCLEKAPDESASWQNVTATESLSGLSPIAAGDTFEQFLEADFNDGRSRGDSVSDGKVPGAADMGGHNPAEPCPAFLDGNHDLASTWTTSPYESGSTIPRMSLTLAGGSLGPREQSLYGLLVFDDGHVHPGFCAGQQSS</sequence>
<dbReference type="Proteomes" id="UP001465976">
    <property type="component" value="Unassembled WGS sequence"/>
</dbReference>
<dbReference type="EMBL" id="JBAHYK010000142">
    <property type="protein sequence ID" value="KAL0577684.1"/>
    <property type="molecule type" value="Genomic_DNA"/>
</dbReference>
<evidence type="ECO:0000313" key="3">
    <source>
        <dbReference type="Proteomes" id="UP001465976"/>
    </source>
</evidence>
<feature type="compositionally biased region" description="Basic and acidic residues" evidence="1">
    <location>
        <begin position="64"/>
        <end position="74"/>
    </location>
</feature>
<comment type="caution">
    <text evidence="2">The sequence shown here is derived from an EMBL/GenBank/DDBJ whole genome shotgun (WGS) entry which is preliminary data.</text>
</comment>
<evidence type="ECO:0000256" key="1">
    <source>
        <dbReference type="SAM" id="MobiDB-lite"/>
    </source>
</evidence>